<reference evidence="8 9" key="1">
    <citation type="submission" date="2018-03" db="EMBL/GenBank/DDBJ databases">
        <title>Genomic Encyclopedia of Archaeal and Bacterial Type Strains, Phase II (KMG-II): from individual species to whole genera.</title>
        <authorList>
            <person name="Goeker M."/>
        </authorList>
    </citation>
    <scope>NUCLEOTIDE SEQUENCE [LARGE SCALE GENOMIC DNA]</scope>
    <source>
        <strain evidence="8 9">DSM 45312</strain>
    </source>
</reference>
<dbReference type="SUPFAM" id="SSF52151">
    <property type="entry name" value="FabD/lysophospholipase-like"/>
    <property type="match status" value="1"/>
</dbReference>
<name>A0A2P8C5J4_9ACTN</name>
<evidence type="ECO:0000256" key="5">
    <source>
        <dbReference type="PROSITE-ProRule" id="PRU01363"/>
    </source>
</evidence>
<feature type="active site" description="Proton acceptor; for dehydratase activity" evidence="5">
    <location>
        <position position="633"/>
    </location>
</feature>
<evidence type="ECO:0000259" key="7">
    <source>
        <dbReference type="PROSITE" id="PS52019"/>
    </source>
</evidence>
<dbReference type="InterPro" id="IPR050091">
    <property type="entry name" value="PKS_NRPS_Biosynth_Enz"/>
</dbReference>
<dbReference type="Gene3D" id="3.40.47.10">
    <property type="match status" value="1"/>
</dbReference>
<dbReference type="SUPFAM" id="SSF53901">
    <property type="entry name" value="Thiolase-like"/>
    <property type="match status" value="1"/>
</dbReference>
<dbReference type="InterPro" id="IPR049552">
    <property type="entry name" value="PKS_DH_N"/>
</dbReference>
<dbReference type="InterPro" id="IPR016036">
    <property type="entry name" value="Malonyl_transacylase_ACP-bd"/>
</dbReference>
<dbReference type="InterPro" id="IPR016035">
    <property type="entry name" value="Acyl_Trfase/lysoPLipase"/>
</dbReference>
<feature type="compositionally biased region" description="Basic and acidic residues" evidence="6">
    <location>
        <begin position="755"/>
        <end position="791"/>
    </location>
</feature>
<dbReference type="InterPro" id="IPR049551">
    <property type="entry name" value="PKS_DH_C"/>
</dbReference>
<dbReference type="Pfam" id="PF00698">
    <property type="entry name" value="Acyl_transf_1"/>
    <property type="match status" value="1"/>
</dbReference>
<dbReference type="InterPro" id="IPR020807">
    <property type="entry name" value="PKS_DH"/>
</dbReference>
<gene>
    <name evidence="8" type="ORF">CLV63_1611</name>
</gene>
<evidence type="ECO:0000256" key="3">
    <source>
        <dbReference type="ARBA" id="ARBA00022679"/>
    </source>
</evidence>
<dbReference type="Gene3D" id="3.10.129.110">
    <property type="entry name" value="Polyketide synthase dehydratase"/>
    <property type="match status" value="1"/>
</dbReference>
<feature type="active site" description="Proton donor; for dehydratase activity" evidence="5">
    <location>
        <position position="899"/>
    </location>
</feature>
<keyword evidence="3" id="KW-0808">Transferase</keyword>
<dbReference type="InterPro" id="IPR001227">
    <property type="entry name" value="Ac_transferase_dom_sf"/>
</dbReference>
<evidence type="ECO:0000256" key="2">
    <source>
        <dbReference type="ARBA" id="ARBA00022553"/>
    </source>
</evidence>
<feature type="region of interest" description="Disordered" evidence="6">
    <location>
        <begin position="684"/>
        <end position="794"/>
    </location>
</feature>
<feature type="compositionally biased region" description="Low complexity" evidence="6">
    <location>
        <begin position="745"/>
        <end position="754"/>
    </location>
</feature>
<feature type="domain" description="PKS/mFAS DH" evidence="7">
    <location>
        <begin position="601"/>
        <end position="906"/>
    </location>
</feature>
<keyword evidence="1" id="KW-0596">Phosphopantetheine</keyword>
<dbReference type="Pfam" id="PF14765">
    <property type="entry name" value="PS-DH"/>
    <property type="match status" value="1"/>
</dbReference>
<protein>
    <submittedName>
        <fullName evidence="8">Ketoacyl-synthetase-like protein</fullName>
    </submittedName>
</protein>
<proteinExistence type="predicted"/>
<evidence type="ECO:0000313" key="8">
    <source>
        <dbReference type="EMBL" id="PSK80232.1"/>
    </source>
</evidence>
<dbReference type="SUPFAM" id="SSF55048">
    <property type="entry name" value="Probable ACP-binding domain of malonyl-CoA ACP transacylase"/>
    <property type="match status" value="1"/>
</dbReference>
<feature type="region of interest" description="N-terminal hotdog fold" evidence="5">
    <location>
        <begin position="601"/>
        <end position="812"/>
    </location>
</feature>
<dbReference type="SMART" id="SM00826">
    <property type="entry name" value="PKS_DH"/>
    <property type="match status" value="1"/>
</dbReference>
<comment type="caution">
    <text evidence="8">The sequence shown here is derived from an EMBL/GenBank/DDBJ whole genome shotgun (WGS) entry which is preliminary data.</text>
</comment>
<sequence>MLPRSLHVGVPSSHVAWAGGGVRLLAEEVAWVKEEGVRRAGVSSFGVSGTNAHVIVEEAPVEELVGEPGDELGLGGGQAAASGNGSGAGPVVVAWDRLSAVSGQESAPIPGETSVLMPVPVVVSGASGAGLEATAARWAGFLRDQQDQHEERGQEGERDRRDQDGRGDGAGSGGSGVSVVDVGVAAGAGRAGLEHRAVVLARDTAELAGLLEEVAGGREPSGVVRGVASGDPGVVFAFPGQGTQWVGMGARLLAESPVFASRLAECAQALGPFVDFDVLAVARGDAGAASLERVEVVQPVSWAVMVSLAAVWEAVGVRPSAVVGHSQGEVAAACVAGVLSLADGARVVAERSRIIAASLSGAGAMAAVALSPEQVQERLDADPAWGGVSVAAVNGPASVVVSGGTAAVENLVHTWQGQGVRVRRIAVDYASHSVQVEQVREELIAALDGIVPGAGRVPFYSTVRGEVVAGGELGAQYWYWNLRLPVGFAGVVEQLVSEGRGVVVEVSAHPVLGVGVQEIVEAAGGTVVGSLRRGEGGLGRFLESVGRVFVCGVGVDWPAVFAGSGGRGVAGLPTYAFQRRRFWLEGGARAGSGSGSGVVGHPLVGSSVVVAGSGEAVLSGRISVAGSGWVADHGVGSVVVFPGAGWVELAVCAGGVVGVPVVEELALLAPLVLPGAATEAGVGVPSGGGGSGSAGSGSGSAGGSGSGSPGSVDVQVRVLEAGSGSGGRRGVEMYARPTPTRGRSNANGQQQDQGNGHERDQYGNGDRIEVRGGDEEDTRGRDQDGDGDRAGVDGGGWVCHARGVLAPDDPATPDASGMGDPGSDAAGFAGGVWPPAGAREVELAGLYGELADRGYGYGPAFQGLMRAWRRGGEVFAEVELAEAEAEQAHRFGVHPALLDAALHASS</sequence>
<evidence type="ECO:0000256" key="6">
    <source>
        <dbReference type="SAM" id="MobiDB-lite"/>
    </source>
</evidence>
<accession>A0A2P8C5J4</accession>
<dbReference type="Pfam" id="PF21089">
    <property type="entry name" value="PKS_DH_N"/>
    <property type="match status" value="1"/>
</dbReference>
<feature type="region of interest" description="Disordered" evidence="6">
    <location>
        <begin position="144"/>
        <end position="177"/>
    </location>
</feature>
<dbReference type="Gene3D" id="3.40.366.10">
    <property type="entry name" value="Malonyl-Coenzyme A Acyl Carrier Protein, domain 2"/>
    <property type="match status" value="1"/>
</dbReference>
<dbReference type="PANTHER" id="PTHR43775:SF51">
    <property type="entry name" value="INACTIVE PHENOLPHTHIOCEROL SYNTHESIS POLYKETIDE SYNTHASE TYPE I PKS1-RELATED"/>
    <property type="match status" value="1"/>
</dbReference>
<feature type="region of interest" description="C-terminal hotdog fold" evidence="5">
    <location>
        <begin position="838"/>
        <end position="906"/>
    </location>
</feature>
<dbReference type="FunFam" id="3.40.366.10:FF:000002">
    <property type="entry name" value="Probable polyketide synthase 2"/>
    <property type="match status" value="1"/>
</dbReference>
<evidence type="ECO:0000256" key="1">
    <source>
        <dbReference type="ARBA" id="ARBA00022450"/>
    </source>
</evidence>
<keyword evidence="2" id="KW-0597">Phosphoprotein</keyword>
<dbReference type="InterPro" id="IPR042104">
    <property type="entry name" value="PKS_dehydratase_sf"/>
</dbReference>
<dbReference type="GO" id="GO:0004312">
    <property type="term" value="F:fatty acid synthase activity"/>
    <property type="evidence" value="ECO:0007669"/>
    <property type="project" value="TreeGrafter"/>
</dbReference>
<dbReference type="InterPro" id="IPR014043">
    <property type="entry name" value="Acyl_transferase_dom"/>
</dbReference>
<dbReference type="EMBL" id="PYGA01000061">
    <property type="protein sequence ID" value="PSK80232.1"/>
    <property type="molecule type" value="Genomic_DNA"/>
</dbReference>
<dbReference type="Gene3D" id="3.30.70.3290">
    <property type="match status" value="1"/>
</dbReference>
<organism evidence="8 9">
    <name type="scientific">Murinocardiopsis flavida</name>
    <dbReference type="NCBI Taxonomy" id="645275"/>
    <lineage>
        <taxon>Bacteria</taxon>
        <taxon>Bacillati</taxon>
        <taxon>Actinomycetota</taxon>
        <taxon>Actinomycetes</taxon>
        <taxon>Streptosporangiales</taxon>
        <taxon>Nocardiopsidaceae</taxon>
        <taxon>Murinocardiopsis</taxon>
    </lineage>
</organism>
<dbReference type="SMART" id="SM00827">
    <property type="entry name" value="PKS_AT"/>
    <property type="match status" value="1"/>
</dbReference>
<feature type="compositionally biased region" description="Basic and acidic residues" evidence="6">
    <location>
        <begin position="144"/>
        <end position="167"/>
    </location>
</feature>
<feature type="compositionally biased region" description="Gly residues" evidence="6">
    <location>
        <begin position="684"/>
        <end position="708"/>
    </location>
</feature>
<feature type="non-terminal residue" evidence="8">
    <location>
        <position position="906"/>
    </location>
</feature>
<dbReference type="AlphaFoldDB" id="A0A2P8C5J4"/>
<evidence type="ECO:0000313" key="9">
    <source>
        <dbReference type="Proteomes" id="UP000240542"/>
    </source>
</evidence>
<dbReference type="InterPro" id="IPR049900">
    <property type="entry name" value="PKS_mFAS_DH"/>
</dbReference>
<dbReference type="Proteomes" id="UP000240542">
    <property type="component" value="Unassembled WGS sequence"/>
</dbReference>
<evidence type="ECO:0000256" key="4">
    <source>
        <dbReference type="ARBA" id="ARBA00023315"/>
    </source>
</evidence>
<keyword evidence="4" id="KW-0012">Acyltransferase</keyword>
<dbReference type="InterPro" id="IPR016039">
    <property type="entry name" value="Thiolase-like"/>
</dbReference>
<dbReference type="PROSITE" id="PS52019">
    <property type="entry name" value="PKS_MFAS_DH"/>
    <property type="match status" value="1"/>
</dbReference>
<dbReference type="PANTHER" id="PTHR43775">
    <property type="entry name" value="FATTY ACID SYNTHASE"/>
    <property type="match status" value="1"/>
</dbReference>
<keyword evidence="9" id="KW-1185">Reference proteome</keyword>
<dbReference type="GO" id="GO:0006633">
    <property type="term" value="P:fatty acid biosynthetic process"/>
    <property type="evidence" value="ECO:0007669"/>
    <property type="project" value="TreeGrafter"/>
</dbReference>